<feature type="transmembrane region" description="Helical" evidence="5">
    <location>
        <begin position="116"/>
        <end position="134"/>
    </location>
</feature>
<proteinExistence type="predicted"/>
<evidence type="ECO:0000256" key="1">
    <source>
        <dbReference type="ARBA" id="ARBA00004141"/>
    </source>
</evidence>
<keyword evidence="7" id="KW-0645">Protease</keyword>
<evidence type="ECO:0000256" key="3">
    <source>
        <dbReference type="ARBA" id="ARBA00022989"/>
    </source>
</evidence>
<dbReference type="PANTHER" id="PTHR43066:SF11">
    <property type="entry name" value="PEPTIDASE S54 RHOMBOID DOMAIN-CONTAINING PROTEIN"/>
    <property type="match status" value="1"/>
</dbReference>
<organism evidence="7 8">
    <name type="scientific">Roseofilum halophilum BLCC-M91</name>
    <dbReference type="NCBI Taxonomy" id="3022259"/>
    <lineage>
        <taxon>Bacteria</taxon>
        <taxon>Bacillati</taxon>
        <taxon>Cyanobacteriota</taxon>
        <taxon>Cyanophyceae</taxon>
        <taxon>Desertifilales</taxon>
        <taxon>Desertifilaceae</taxon>
        <taxon>Roseofilum</taxon>
        <taxon>Roseofilum halophilum</taxon>
    </lineage>
</organism>
<evidence type="ECO:0000313" key="8">
    <source>
        <dbReference type="Proteomes" id="UP001231370"/>
    </source>
</evidence>
<evidence type="ECO:0000256" key="5">
    <source>
        <dbReference type="SAM" id="Phobius"/>
    </source>
</evidence>
<comment type="subcellular location">
    <subcellularLocation>
        <location evidence="1">Membrane</location>
        <topology evidence="1">Multi-pass membrane protein</topology>
    </subcellularLocation>
</comment>
<dbReference type="InterPro" id="IPR035952">
    <property type="entry name" value="Rhomboid-like_sf"/>
</dbReference>
<keyword evidence="3 5" id="KW-1133">Transmembrane helix</keyword>
<feature type="domain" description="Peptidase S54 rhomboid" evidence="6">
    <location>
        <begin position="79"/>
        <end position="199"/>
    </location>
</feature>
<sequence length="233" mass="26269">MIPIRDTQVISRPSPICYGLIGLMLVVFIAEIHWDFTGELSDWVSYWGMIPREIARLGQEAIISDNPAVWVVFIWRCFAILPAIFLHGSYAQILGNLIFLFVFGRRLESVMGRWKFLGFYLLSGVVMGLIRVFLDPDVALPIIGANGAIAALLGAYVIRFPKAKIETLLPLLIVFIPIELPAPSYLFWWFLQQFSYGIGSLNVQVNPLTPGYVLQQMLAMGWGMAIAFTRRLT</sequence>
<evidence type="ECO:0000313" key="7">
    <source>
        <dbReference type="EMBL" id="MDJ1179815.1"/>
    </source>
</evidence>
<keyword evidence="2 5" id="KW-0812">Transmembrane</keyword>
<keyword evidence="7" id="KW-0378">Hydrolase</keyword>
<evidence type="ECO:0000256" key="2">
    <source>
        <dbReference type="ARBA" id="ARBA00022692"/>
    </source>
</evidence>
<dbReference type="Proteomes" id="UP001231370">
    <property type="component" value="Unassembled WGS sequence"/>
</dbReference>
<dbReference type="EMBL" id="JAQPOK010000095">
    <property type="protein sequence ID" value="MDJ1179815.1"/>
    <property type="molecule type" value="Genomic_DNA"/>
</dbReference>
<feature type="transmembrane region" description="Helical" evidence="5">
    <location>
        <begin position="170"/>
        <end position="191"/>
    </location>
</feature>
<comment type="caution">
    <text evidence="7">The sequence shown here is derived from an EMBL/GenBank/DDBJ whole genome shotgun (WGS) entry which is preliminary data.</text>
</comment>
<keyword evidence="4 5" id="KW-0472">Membrane</keyword>
<dbReference type="Gene3D" id="1.20.1540.10">
    <property type="entry name" value="Rhomboid-like"/>
    <property type="match status" value="1"/>
</dbReference>
<dbReference type="RefSeq" id="WP_283763119.1">
    <property type="nucleotide sequence ID" value="NZ_JAQPOK010000095.1"/>
</dbReference>
<dbReference type="PANTHER" id="PTHR43066">
    <property type="entry name" value="RHOMBOID-RELATED PROTEIN"/>
    <property type="match status" value="1"/>
</dbReference>
<name>A0ABT7BKW2_9CYAN</name>
<protein>
    <submittedName>
        <fullName evidence="7">Rhomboid family intramembrane serine protease</fullName>
    </submittedName>
</protein>
<keyword evidence="8" id="KW-1185">Reference proteome</keyword>
<evidence type="ECO:0000256" key="4">
    <source>
        <dbReference type="ARBA" id="ARBA00023136"/>
    </source>
</evidence>
<feature type="transmembrane region" description="Helical" evidence="5">
    <location>
        <begin position="211"/>
        <end position="229"/>
    </location>
</feature>
<dbReference type="InterPro" id="IPR022764">
    <property type="entry name" value="Peptidase_S54_rhomboid_dom"/>
</dbReference>
<accession>A0ABT7BKW2</accession>
<dbReference type="GO" id="GO:0006508">
    <property type="term" value="P:proteolysis"/>
    <property type="evidence" value="ECO:0007669"/>
    <property type="project" value="UniProtKB-KW"/>
</dbReference>
<dbReference type="Pfam" id="PF01694">
    <property type="entry name" value="Rhomboid"/>
    <property type="match status" value="1"/>
</dbReference>
<feature type="transmembrane region" description="Helical" evidence="5">
    <location>
        <begin position="73"/>
        <end position="104"/>
    </location>
</feature>
<dbReference type="GO" id="GO:0008233">
    <property type="term" value="F:peptidase activity"/>
    <property type="evidence" value="ECO:0007669"/>
    <property type="project" value="UniProtKB-KW"/>
</dbReference>
<gene>
    <name evidence="7" type="ORF">PJF56_13160</name>
</gene>
<feature type="transmembrane region" description="Helical" evidence="5">
    <location>
        <begin position="140"/>
        <end position="158"/>
    </location>
</feature>
<feature type="transmembrane region" description="Helical" evidence="5">
    <location>
        <begin position="16"/>
        <end position="34"/>
    </location>
</feature>
<dbReference type="SUPFAM" id="SSF144091">
    <property type="entry name" value="Rhomboid-like"/>
    <property type="match status" value="1"/>
</dbReference>
<evidence type="ECO:0000259" key="6">
    <source>
        <dbReference type="Pfam" id="PF01694"/>
    </source>
</evidence>
<reference evidence="7 8" key="1">
    <citation type="submission" date="2023-01" db="EMBL/GenBank/DDBJ databases">
        <title>Novel diversity within Roseofilum (Cyanobacteria; Desertifilaceae) from marine benthic mats with descriptions of four novel species.</title>
        <authorList>
            <person name="Wang Y."/>
            <person name="Berthold D.E."/>
            <person name="Hu J."/>
            <person name="Lefler F.W."/>
            <person name="Laughinghouse H.D. IV."/>
        </authorList>
    </citation>
    <scope>NUCLEOTIDE SEQUENCE [LARGE SCALE GENOMIC DNA]</scope>
    <source>
        <strain evidence="7 8">BLCC-M91</strain>
    </source>
</reference>